<dbReference type="AlphaFoldDB" id="A0A2W5D8B8"/>
<gene>
    <name evidence="1" type="ORF">DI609_01240</name>
</gene>
<reference evidence="1 2" key="1">
    <citation type="submission" date="2017-11" db="EMBL/GenBank/DDBJ databases">
        <title>Infants hospitalized years apart are colonized by the same room-sourced microbial strains.</title>
        <authorList>
            <person name="Brooks B."/>
            <person name="Olm M.R."/>
            <person name="Firek B.A."/>
            <person name="Baker R."/>
            <person name="Thomas B.C."/>
            <person name="Morowitz M.J."/>
            <person name="Banfield J.F."/>
        </authorList>
    </citation>
    <scope>NUCLEOTIDE SEQUENCE [LARGE SCALE GENOMIC DNA]</scope>
    <source>
        <strain evidence="1">S2_012_000_R3_87</strain>
    </source>
</reference>
<proteinExistence type="predicted"/>
<protein>
    <submittedName>
        <fullName evidence="1">Uncharacterized protein</fullName>
    </submittedName>
</protein>
<evidence type="ECO:0000313" key="2">
    <source>
        <dbReference type="Proteomes" id="UP000249451"/>
    </source>
</evidence>
<evidence type="ECO:0000313" key="1">
    <source>
        <dbReference type="EMBL" id="PZP03262.1"/>
    </source>
</evidence>
<comment type="caution">
    <text evidence="1">The sequence shown here is derived from an EMBL/GenBank/DDBJ whole genome shotgun (WGS) entry which is preliminary data.</text>
</comment>
<sequence length="65" mass="7019">MGLIDLVEDEIAGNNPACAGRTQLDLVKDEIAMYAFRHEGGQRVEDDVGHFIAGAYIVGNVINTD</sequence>
<name>A0A2W5D8B8_9CORY</name>
<organism evidence="1 2">
    <name type="scientific">Corynebacterium urealyticum</name>
    <dbReference type="NCBI Taxonomy" id="43771"/>
    <lineage>
        <taxon>Bacteria</taxon>
        <taxon>Bacillati</taxon>
        <taxon>Actinomycetota</taxon>
        <taxon>Actinomycetes</taxon>
        <taxon>Mycobacteriales</taxon>
        <taxon>Corynebacteriaceae</taxon>
        <taxon>Corynebacterium</taxon>
    </lineage>
</organism>
<dbReference type="Proteomes" id="UP000249451">
    <property type="component" value="Unassembled WGS sequence"/>
</dbReference>
<dbReference type="EMBL" id="QFNY01000015">
    <property type="protein sequence ID" value="PZP03262.1"/>
    <property type="molecule type" value="Genomic_DNA"/>
</dbReference>
<accession>A0A2W5D8B8</accession>